<keyword evidence="7" id="KW-0067">ATP-binding</keyword>
<dbReference type="PANTHER" id="PTHR24421">
    <property type="entry name" value="NITRATE/NITRITE SENSOR PROTEIN NARX-RELATED"/>
    <property type="match status" value="1"/>
</dbReference>
<dbReference type="Pfam" id="PF07730">
    <property type="entry name" value="HisKA_3"/>
    <property type="match status" value="1"/>
</dbReference>
<dbReference type="AlphaFoldDB" id="A0A4R4TNA5"/>
<gene>
    <name evidence="12" type="ORF">E1283_12120</name>
</gene>
<evidence type="ECO:0000256" key="3">
    <source>
        <dbReference type="ARBA" id="ARBA00022553"/>
    </source>
</evidence>
<dbReference type="GO" id="GO:0000155">
    <property type="term" value="F:phosphorelay sensor kinase activity"/>
    <property type="evidence" value="ECO:0007669"/>
    <property type="project" value="InterPro"/>
</dbReference>
<comment type="caution">
    <text evidence="12">The sequence shown here is derived from an EMBL/GenBank/DDBJ whole genome shotgun (WGS) entry which is preliminary data.</text>
</comment>
<evidence type="ECO:0000256" key="7">
    <source>
        <dbReference type="ARBA" id="ARBA00022840"/>
    </source>
</evidence>
<dbReference type="Proteomes" id="UP000295345">
    <property type="component" value="Unassembled WGS sequence"/>
</dbReference>
<feature type="region of interest" description="Disordered" evidence="9">
    <location>
        <begin position="319"/>
        <end position="342"/>
    </location>
</feature>
<evidence type="ECO:0000313" key="12">
    <source>
        <dbReference type="EMBL" id="TDC75559.1"/>
    </source>
</evidence>
<dbReference type="InterPro" id="IPR050482">
    <property type="entry name" value="Sensor_HK_TwoCompSys"/>
</dbReference>
<organism evidence="12 13">
    <name type="scientific">Streptomyces hainanensis</name>
    <dbReference type="NCBI Taxonomy" id="402648"/>
    <lineage>
        <taxon>Bacteria</taxon>
        <taxon>Bacillati</taxon>
        <taxon>Actinomycetota</taxon>
        <taxon>Actinomycetes</taxon>
        <taxon>Kitasatosporales</taxon>
        <taxon>Streptomycetaceae</taxon>
        <taxon>Streptomyces</taxon>
    </lineage>
</organism>
<keyword evidence="10" id="KW-1133">Transmembrane helix</keyword>
<dbReference type="InterPro" id="IPR011712">
    <property type="entry name" value="Sig_transdc_His_kin_sub3_dim/P"/>
</dbReference>
<feature type="compositionally biased region" description="Pro residues" evidence="9">
    <location>
        <begin position="319"/>
        <end position="334"/>
    </location>
</feature>
<feature type="transmembrane region" description="Helical" evidence="10">
    <location>
        <begin position="55"/>
        <end position="78"/>
    </location>
</feature>
<sequence length="415" mass="42986">MARHLLTATVVALADTAILAATLRGTRAASPWVLAGYAVAVLALVALCRRRPLPAFAAAQSVAALTGAGFAALVWSSFGAGRALRGRADAAVVGGAALGALLVRLAVHPLEPAAVSRLLSAQLIFVALPLLLGRYLAQHHRLLRALDDHNRRLLREREFLAERERLRERLRIARDMHDSLGHRLSLVSVQAAALEVAELPPAQRRTTRQLARAARDALTELHDLVGALRGAEGGPRPADSGVAGIRRLVAGFRAAGGPVALREHGTPVPLAEAGWAAAYRVVEEGLTNAARHAPTRPVTVALDWESDALLLTLANPLPPSPSPSPVPVPVPAPAPSSGGHGLAGLAERVGAAGGFLDHRRSDDGFRLVAMVPAAPAGEPEPGPPRVGVARSLALGTATAALMLAVPAAGMLVGVR</sequence>
<name>A0A4R4TNA5_9ACTN</name>
<dbReference type="EC" id="2.7.13.3" evidence="2"/>
<dbReference type="InterPro" id="IPR036890">
    <property type="entry name" value="HATPase_C_sf"/>
</dbReference>
<reference evidence="12 13" key="1">
    <citation type="submission" date="2019-03" db="EMBL/GenBank/DDBJ databases">
        <title>Draft genome sequences of novel Actinobacteria.</title>
        <authorList>
            <person name="Sahin N."/>
            <person name="Ay H."/>
            <person name="Saygin H."/>
        </authorList>
    </citation>
    <scope>NUCLEOTIDE SEQUENCE [LARGE SCALE GENOMIC DNA]</scope>
    <source>
        <strain evidence="12 13">DSM 41900</strain>
    </source>
</reference>
<evidence type="ECO:0000259" key="11">
    <source>
        <dbReference type="Pfam" id="PF07730"/>
    </source>
</evidence>
<protein>
    <recommendedName>
        <fullName evidence="2">histidine kinase</fullName>
        <ecNumber evidence="2">2.7.13.3</ecNumber>
    </recommendedName>
</protein>
<feature type="transmembrane region" description="Helical" evidence="10">
    <location>
        <begin position="119"/>
        <end position="137"/>
    </location>
</feature>
<keyword evidence="10" id="KW-0472">Membrane</keyword>
<dbReference type="GO" id="GO:0016020">
    <property type="term" value="C:membrane"/>
    <property type="evidence" value="ECO:0007669"/>
    <property type="project" value="InterPro"/>
</dbReference>
<dbReference type="OrthoDB" id="227596at2"/>
<feature type="transmembrane region" description="Helical" evidence="10">
    <location>
        <begin position="30"/>
        <end position="48"/>
    </location>
</feature>
<keyword evidence="4" id="KW-0808">Transferase</keyword>
<dbReference type="PANTHER" id="PTHR24421:SF10">
    <property type="entry name" value="NITRATE_NITRITE SENSOR PROTEIN NARQ"/>
    <property type="match status" value="1"/>
</dbReference>
<keyword evidence="10" id="KW-0812">Transmembrane</keyword>
<feature type="transmembrane region" description="Helical" evidence="10">
    <location>
        <begin position="90"/>
        <end position="107"/>
    </location>
</feature>
<keyword evidence="3" id="KW-0597">Phosphoprotein</keyword>
<keyword evidence="5" id="KW-0547">Nucleotide-binding</keyword>
<dbReference type="GO" id="GO:0005524">
    <property type="term" value="F:ATP binding"/>
    <property type="evidence" value="ECO:0007669"/>
    <property type="project" value="UniProtKB-KW"/>
</dbReference>
<keyword evidence="13" id="KW-1185">Reference proteome</keyword>
<dbReference type="RefSeq" id="WP_132817988.1">
    <property type="nucleotide sequence ID" value="NZ_SMKI01000102.1"/>
</dbReference>
<dbReference type="Gene3D" id="1.20.5.1930">
    <property type="match status" value="1"/>
</dbReference>
<evidence type="ECO:0000256" key="2">
    <source>
        <dbReference type="ARBA" id="ARBA00012438"/>
    </source>
</evidence>
<evidence type="ECO:0000256" key="5">
    <source>
        <dbReference type="ARBA" id="ARBA00022741"/>
    </source>
</evidence>
<evidence type="ECO:0000313" key="13">
    <source>
        <dbReference type="Proteomes" id="UP000295345"/>
    </source>
</evidence>
<accession>A0A4R4TNA5</accession>
<dbReference type="GO" id="GO:0046983">
    <property type="term" value="F:protein dimerization activity"/>
    <property type="evidence" value="ECO:0007669"/>
    <property type="project" value="InterPro"/>
</dbReference>
<feature type="transmembrane region" description="Helical" evidence="10">
    <location>
        <begin position="392"/>
        <end position="414"/>
    </location>
</feature>
<evidence type="ECO:0000256" key="10">
    <source>
        <dbReference type="SAM" id="Phobius"/>
    </source>
</evidence>
<evidence type="ECO:0000256" key="4">
    <source>
        <dbReference type="ARBA" id="ARBA00022679"/>
    </source>
</evidence>
<evidence type="ECO:0000256" key="8">
    <source>
        <dbReference type="ARBA" id="ARBA00023012"/>
    </source>
</evidence>
<dbReference type="EMBL" id="SMKI01000102">
    <property type="protein sequence ID" value="TDC75559.1"/>
    <property type="molecule type" value="Genomic_DNA"/>
</dbReference>
<evidence type="ECO:0000256" key="1">
    <source>
        <dbReference type="ARBA" id="ARBA00000085"/>
    </source>
</evidence>
<comment type="catalytic activity">
    <reaction evidence="1">
        <text>ATP + protein L-histidine = ADP + protein N-phospho-L-histidine.</text>
        <dbReference type="EC" id="2.7.13.3"/>
    </reaction>
</comment>
<evidence type="ECO:0000256" key="9">
    <source>
        <dbReference type="SAM" id="MobiDB-lite"/>
    </source>
</evidence>
<keyword evidence="8" id="KW-0902">Two-component regulatory system</keyword>
<feature type="domain" description="Signal transduction histidine kinase subgroup 3 dimerisation and phosphoacceptor" evidence="11">
    <location>
        <begin position="168"/>
        <end position="230"/>
    </location>
</feature>
<proteinExistence type="predicted"/>
<keyword evidence="6" id="KW-0418">Kinase</keyword>
<dbReference type="Gene3D" id="3.30.565.10">
    <property type="entry name" value="Histidine kinase-like ATPase, C-terminal domain"/>
    <property type="match status" value="1"/>
</dbReference>
<evidence type="ECO:0000256" key="6">
    <source>
        <dbReference type="ARBA" id="ARBA00022777"/>
    </source>
</evidence>